<protein>
    <submittedName>
        <fullName evidence="1">Uncharacterized protein</fullName>
    </submittedName>
</protein>
<accession>A0A143PLU1</accession>
<proteinExistence type="predicted"/>
<dbReference type="PROSITE" id="PS51257">
    <property type="entry name" value="PROKAR_LIPOPROTEIN"/>
    <property type="match status" value="1"/>
</dbReference>
<organism evidence="1 2">
    <name type="scientific">Luteitalea pratensis</name>
    <dbReference type="NCBI Taxonomy" id="1855912"/>
    <lineage>
        <taxon>Bacteria</taxon>
        <taxon>Pseudomonadati</taxon>
        <taxon>Acidobacteriota</taxon>
        <taxon>Vicinamibacteria</taxon>
        <taxon>Vicinamibacterales</taxon>
        <taxon>Vicinamibacteraceae</taxon>
        <taxon>Luteitalea</taxon>
    </lineage>
</organism>
<dbReference type="RefSeq" id="WP_110171305.1">
    <property type="nucleotide sequence ID" value="NZ_CP015136.1"/>
</dbReference>
<reference evidence="1 2" key="1">
    <citation type="journal article" date="2016" name="Genome Announc.">
        <title>First Complete Genome Sequence of a Subdivision 6 Acidobacterium Strain.</title>
        <authorList>
            <person name="Huang S."/>
            <person name="Vieira S."/>
            <person name="Bunk B."/>
            <person name="Riedel T."/>
            <person name="Sproer C."/>
            <person name="Overmann J."/>
        </authorList>
    </citation>
    <scope>NUCLEOTIDE SEQUENCE [LARGE SCALE GENOMIC DNA]</scope>
    <source>
        <strain evidence="2">DSM 100886 HEG_-6_39</strain>
    </source>
</reference>
<sequence>MRACHTALGLVVVVLSTGCSEPMSPTSPTALERGAPALTASIGAGSAPGTASTAETPFKGTLEGTVDFAIVGPALAHVVISASGVSTHLGRFTVEVPHDVDLSIAAGSGTYTFTAANGDRLIASFTGNADTSTPIFVIEEQATITGGTGRFANASGSFSVSRLYDTAAGTTRGTFTGTVRTAGPH</sequence>
<reference evidence="2" key="2">
    <citation type="submission" date="2016-04" db="EMBL/GenBank/DDBJ databases">
        <title>First Complete Genome Sequence of a Subdivision 6 Acidobacterium.</title>
        <authorList>
            <person name="Huang S."/>
            <person name="Vieira S."/>
            <person name="Bunk B."/>
            <person name="Riedel T."/>
            <person name="Sproeer C."/>
            <person name="Overmann J."/>
        </authorList>
    </citation>
    <scope>NUCLEOTIDE SEQUENCE [LARGE SCALE GENOMIC DNA]</scope>
    <source>
        <strain evidence="2">DSM 100886 HEG_-6_39</strain>
    </source>
</reference>
<keyword evidence="2" id="KW-1185">Reference proteome</keyword>
<name>A0A143PLU1_LUTPR</name>
<evidence type="ECO:0000313" key="1">
    <source>
        <dbReference type="EMBL" id="AMY09565.1"/>
    </source>
</evidence>
<gene>
    <name evidence="1" type="ORF">LuPra_02784</name>
</gene>
<dbReference type="KEGG" id="abac:LuPra_02784"/>
<dbReference type="OrthoDB" id="1445626at2"/>
<dbReference type="EMBL" id="CP015136">
    <property type="protein sequence ID" value="AMY09565.1"/>
    <property type="molecule type" value="Genomic_DNA"/>
</dbReference>
<dbReference type="AlphaFoldDB" id="A0A143PLU1"/>
<dbReference type="Proteomes" id="UP000076079">
    <property type="component" value="Chromosome"/>
</dbReference>
<evidence type="ECO:0000313" key="2">
    <source>
        <dbReference type="Proteomes" id="UP000076079"/>
    </source>
</evidence>